<comment type="subcellular location">
    <subcellularLocation>
        <location evidence="1">Nucleus</location>
    </subcellularLocation>
</comment>
<dbReference type="GO" id="GO:0048188">
    <property type="term" value="C:Set1C/COMPASS complex"/>
    <property type="evidence" value="ECO:0007669"/>
    <property type="project" value="InterPro"/>
</dbReference>
<dbReference type="SMART" id="SM00249">
    <property type="entry name" value="PHD"/>
    <property type="match status" value="1"/>
</dbReference>
<evidence type="ECO:0000256" key="3">
    <source>
        <dbReference type="ARBA" id="ARBA00022771"/>
    </source>
</evidence>
<proteinExistence type="predicted"/>
<keyword evidence="5" id="KW-0539">Nucleus</keyword>
<organism evidence="6 7">
    <name type="scientific">Paramuricea clavata</name>
    <name type="common">Red gorgonian</name>
    <name type="synonym">Violescent sea-whip</name>
    <dbReference type="NCBI Taxonomy" id="317549"/>
    <lineage>
        <taxon>Eukaryota</taxon>
        <taxon>Metazoa</taxon>
        <taxon>Cnidaria</taxon>
        <taxon>Anthozoa</taxon>
        <taxon>Octocorallia</taxon>
        <taxon>Malacalcyonacea</taxon>
        <taxon>Plexauridae</taxon>
        <taxon>Paramuricea</taxon>
    </lineage>
</organism>
<name>A0A7D9DLE3_PARCT</name>
<evidence type="ECO:0000313" key="7">
    <source>
        <dbReference type="Proteomes" id="UP001152795"/>
    </source>
</evidence>
<dbReference type="SUPFAM" id="SSF57903">
    <property type="entry name" value="FYVE/PHD zinc finger"/>
    <property type="match status" value="1"/>
</dbReference>
<dbReference type="InterPro" id="IPR019786">
    <property type="entry name" value="Zinc_finger_PHD-type_CS"/>
</dbReference>
<keyword evidence="3" id="KW-0863">Zinc-finger</keyword>
<comment type="caution">
    <text evidence="6">The sequence shown here is derived from an EMBL/GenBank/DDBJ whole genome shotgun (WGS) entry which is preliminary data.</text>
</comment>
<keyword evidence="7" id="KW-1185">Reference proteome</keyword>
<keyword evidence="4" id="KW-0862">Zinc</keyword>
<dbReference type="InterPro" id="IPR037869">
    <property type="entry name" value="Spp1/CFP1"/>
</dbReference>
<reference evidence="6" key="1">
    <citation type="submission" date="2020-04" db="EMBL/GenBank/DDBJ databases">
        <authorList>
            <person name="Alioto T."/>
            <person name="Alioto T."/>
            <person name="Gomez Garrido J."/>
        </authorList>
    </citation>
    <scope>NUCLEOTIDE SEQUENCE</scope>
    <source>
        <strain evidence="6">A484AB</strain>
    </source>
</reference>
<dbReference type="InterPro" id="IPR011011">
    <property type="entry name" value="Znf_FYVE_PHD"/>
</dbReference>
<evidence type="ECO:0000256" key="2">
    <source>
        <dbReference type="ARBA" id="ARBA00022723"/>
    </source>
</evidence>
<dbReference type="EMBL" id="CACRXK020001332">
    <property type="protein sequence ID" value="CAB3988493.1"/>
    <property type="molecule type" value="Genomic_DNA"/>
</dbReference>
<sequence length="940" mass="105997">MQLPIVVLKIKGVLYVLEHTSQTDFQKLTRVIENLIPDKSTHVGLDRESLKALCNLASSETDRKLLKTVATAGLSAEKAKALFGISNLHEMRKDVAQSVQEYDSIRRKVDDIVNAKMKATFESSEIGFSDSDAYSDSVSDSEIVVYDDEVDQGDGSNFKYVGIKNVDPEDLDLPPYQSLLQVLLENKFNWISFVAELAVSLNDIGTQDFNNLTTNFFDELMHKNELLSDHLKLVVESRKTYFESVNIASDTTGEMMPGGLVETDSESDDPEDWIKIKSEENEALQKKIKQKTVALQKLKKRLLAKEVAKKSFLKRRAPKSVSKTLTKYPNIGKDIEEFAKDCRIGADSWRRTGVLTFSGNTRRGQKLTFNRLKEYLEKKYNTKFGYGTIVQLCMVRNKRRLSSKRYWGAAKILSRRARKGFSVRLNVDAHWSCALYKGLDFIQLKNGCDKIILNRDDAAGFRLDTTYTHKQHRILSEAEKPELTTRTDFVNKYSSILQTTSYMFMGTDTTPEVCVGVVKPTMLYEKNPNQHAADFVMLHGIPELQSVLTDKPVECIRVDGATDEGPSHVEVQFVWTERHLKNGKLCTLVTSRFSGGSYLNRVELQNGCLAQGHSNLYIPSTIHGSNQNDSGIDKEKLKTNLDAATDVYINSVSGSLCAGNPIGLFKGANNPLSENYCRRRENLLTFLQGTKKNKELLKENCPEEFNYFNKVWTVRNNHIVKNVPENYIFMLLLCYKKNCPHPICAKGKPDVEPKWFENGPPLSYLPLPVPDSGSKTWGTDDCKKCVEVCTGHYLTPEENVKWVNVKGDGDCIQPPSATIRKVLGKRESMSDAEIEDLARKTLLKATEVKMWVDHLVSIGKRRKSGAAKAAATRKAKKSQAEIDIVGQGSVYCICQEPESPDDERFMVCCDGCDNWFHGECVNITEEEAELLPEYFCCYCS</sequence>
<accession>A0A7D9DLE3</accession>
<evidence type="ECO:0000313" key="6">
    <source>
        <dbReference type="EMBL" id="CAB3988493.1"/>
    </source>
</evidence>
<keyword evidence="2" id="KW-0479">Metal-binding</keyword>
<dbReference type="InterPro" id="IPR001965">
    <property type="entry name" value="Znf_PHD"/>
</dbReference>
<dbReference type="Gene3D" id="3.30.40.10">
    <property type="entry name" value="Zinc/RING finger domain, C3HC4 (zinc finger)"/>
    <property type="match status" value="1"/>
</dbReference>
<dbReference type="OrthoDB" id="784962at2759"/>
<dbReference type="InterPro" id="IPR019787">
    <property type="entry name" value="Znf_PHD-finger"/>
</dbReference>
<evidence type="ECO:0000256" key="4">
    <source>
        <dbReference type="ARBA" id="ARBA00022833"/>
    </source>
</evidence>
<dbReference type="PANTHER" id="PTHR46174:SF1">
    <property type="entry name" value="CXXC-TYPE ZINC FINGER PROTEIN 1"/>
    <property type="match status" value="1"/>
</dbReference>
<dbReference type="Pfam" id="PF00628">
    <property type="entry name" value="PHD"/>
    <property type="match status" value="1"/>
</dbReference>
<dbReference type="InterPro" id="IPR013083">
    <property type="entry name" value="Znf_RING/FYVE/PHD"/>
</dbReference>
<evidence type="ECO:0000256" key="1">
    <source>
        <dbReference type="ARBA" id="ARBA00004123"/>
    </source>
</evidence>
<protein>
    <submittedName>
        <fullName evidence="6">Chromatin modification-related YNG2</fullName>
    </submittedName>
</protein>
<dbReference type="Proteomes" id="UP001152795">
    <property type="component" value="Unassembled WGS sequence"/>
</dbReference>
<dbReference type="GO" id="GO:0008270">
    <property type="term" value="F:zinc ion binding"/>
    <property type="evidence" value="ECO:0007669"/>
    <property type="project" value="UniProtKB-KW"/>
</dbReference>
<evidence type="ECO:0000256" key="5">
    <source>
        <dbReference type="ARBA" id="ARBA00023242"/>
    </source>
</evidence>
<dbReference type="PANTHER" id="PTHR46174">
    <property type="entry name" value="CXXC-TYPE ZINC FINGER PROTEIN 1"/>
    <property type="match status" value="1"/>
</dbReference>
<gene>
    <name evidence="6" type="ORF">PACLA_8A061306</name>
</gene>
<dbReference type="AlphaFoldDB" id="A0A7D9DLE3"/>
<dbReference type="GO" id="GO:0045893">
    <property type="term" value="P:positive regulation of DNA-templated transcription"/>
    <property type="evidence" value="ECO:0007669"/>
    <property type="project" value="TreeGrafter"/>
</dbReference>
<dbReference type="PROSITE" id="PS50016">
    <property type="entry name" value="ZF_PHD_2"/>
    <property type="match status" value="1"/>
</dbReference>
<dbReference type="PROSITE" id="PS01359">
    <property type="entry name" value="ZF_PHD_1"/>
    <property type="match status" value="1"/>
</dbReference>